<dbReference type="Proteomes" id="UP000798951">
    <property type="component" value="Unassembled WGS sequence"/>
</dbReference>
<proteinExistence type="predicted"/>
<evidence type="ECO:0000313" key="3">
    <source>
        <dbReference type="Proteomes" id="UP000798951"/>
    </source>
</evidence>
<dbReference type="InterPro" id="IPR029058">
    <property type="entry name" value="AB_hydrolase_fold"/>
</dbReference>
<dbReference type="PANTHER" id="PTHR43798:SF33">
    <property type="entry name" value="HYDROLASE, PUTATIVE (AFU_ORTHOLOGUE AFUA_2G14860)-RELATED"/>
    <property type="match status" value="1"/>
</dbReference>
<evidence type="ECO:0000259" key="1">
    <source>
        <dbReference type="Pfam" id="PF00561"/>
    </source>
</evidence>
<accession>A0ABQ6YN26</accession>
<dbReference type="SUPFAM" id="SSF53474">
    <property type="entry name" value="alpha/beta-Hydrolases"/>
    <property type="match status" value="1"/>
</dbReference>
<comment type="caution">
    <text evidence="2">The sequence shown here is derived from an EMBL/GenBank/DDBJ whole genome shotgun (WGS) entry which is preliminary data.</text>
</comment>
<dbReference type="InterPro" id="IPR000639">
    <property type="entry name" value="Epox_hydrolase-like"/>
</dbReference>
<dbReference type="EMBL" id="VMSD01000003">
    <property type="protein sequence ID" value="KAF0847185.1"/>
    <property type="molecule type" value="Genomic_DNA"/>
</dbReference>
<keyword evidence="3" id="KW-1185">Reference proteome</keyword>
<organism evidence="2 3">
    <name type="scientific">Nocardia caishijiensis</name>
    <dbReference type="NCBI Taxonomy" id="184756"/>
    <lineage>
        <taxon>Bacteria</taxon>
        <taxon>Bacillati</taxon>
        <taxon>Actinomycetota</taxon>
        <taxon>Actinomycetes</taxon>
        <taxon>Mycobacteriales</taxon>
        <taxon>Nocardiaceae</taxon>
        <taxon>Nocardia</taxon>
    </lineage>
</organism>
<reference evidence="2 3" key="1">
    <citation type="submission" date="2019-07" db="EMBL/GenBank/DDBJ databases">
        <title>Genomic Encyclopedia of Type Strains, Phase IV (KMG-IV): sequencing the most valuable type-strain genomes for metagenomic binning, comparative biology and taxonomic classification.</title>
        <authorList>
            <person name="Goeker M."/>
        </authorList>
    </citation>
    <scope>NUCLEOTIDE SEQUENCE [LARGE SCALE GENOMIC DNA]</scope>
    <source>
        <strain evidence="2 3">DSM 44831</strain>
    </source>
</reference>
<dbReference type="PANTHER" id="PTHR43798">
    <property type="entry name" value="MONOACYLGLYCEROL LIPASE"/>
    <property type="match status" value="1"/>
</dbReference>
<evidence type="ECO:0000313" key="2">
    <source>
        <dbReference type="EMBL" id="KAF0847185.1"/>
    </source>
</evidence>
<dbReference type="Gene3D" id="3.40.50.1820">
    <property type="entry name" value="alpha/beta hydrolase"/>
    <property type="match status" value="1"/>
</dbReference>
<dbReference type="InterPro" id="IPR000073">
    <property type="entry name" value="AB_hydrolase_1"/>
</dbReference>
<feature type="domain" description="AB hydrolase-1" evidence="1">
    <location>
        <begin position="63"/>
        <end position="296"/>
    </location>
</feature>
<dbReference type="Pfam" id="PF00561">
    <property type="entry name" value="Abhydrolase_1"/>
    <property type="match status" value="1"/>
</dbReference>
<protein>
    <submittedName>
        <fullName evidence="2">2-succinyl-6-hydroxy-2, 4-cyclohexadiene-1-carboxylate synthase</fullName>
    </submittedName>
</protein>
<name>A0ABQ6YN26_9NOCA</name>
<sequence>MRFSRRVRIVALVLTGVVIALVVNAFLVHRDSHDATPFAGGRVLTIDGPDLNVRDYGPDDERAVVLLHGYLSSIEWWEQVAPALAAPGHRVVAIDLVGHGGSEATTADDDYGASGQATAVSRALDALGIHRAALVGHSMGGHIATLLAEREPERVERVVVIDTQGGPGLKDMPAMKTVGCWPLVGAVMDRFRGVDAIAKGSLQAGFAEDFPPPALAHRSLERATHRTVCRSTAATTMNDERAVAERLAALDKPVLVIWGEHDTLAPSAANIAKFTEAGLTPRVVAGSGHSPQVERPEAVVELVGPFVA</sequence>
<dbReference type="InterPro" id="IPR050266">
    <property type="entry name" value="AB_hydrolase_sf"/>
</dbReference>
<dbReference type="PRINTS" id="PR00111">
    <property type="entry name" value="ABHYDROLASE"/>
</dbReference>
<gene>
    <name evidence="2" type="ORF">FNL39_10382</name>
</gene>
<dbReference type="PRINTS" id="PR00412">
    <property type="entry name" value="EPOXHYDRLASE"/>
</dbReference>